<dbReference type="PANTHER" id="PTHR34821">
    <property type="entry name" value="INNER MEMBRANE PROTEIN YDCZ"/>
    <property type="match status" value="1"/>
</dbReference>
<reference evidence="2" key="1">
    <citation type="submission" date="2022-08" db="EMBL/GenBank/DDBJ databases">
        <authorList>
            <person name="Deng Y."/>
            <person name="Han X.-F."/>
            <person name="Zhang Y.-Q."/>
        </authorList>
    </citation>
    <scope>NUCLEOTIDE SEQUENCE</scope>
    <source>
        <strain evidence="2">CPCC 205763</strain>
    </source>
</reference>
<feature type="transmembrane region" description="Helical" evidence="1">
    <location>
        <begin position="91"/>
        <end position="108"/>
    </location>
</feature>
<feature type="transmembrane region" description="Helical" evidence="1">
    <location>
        <begin position="213"/>
        <end position="233"/>
    </location>
</feature>
<protein>
    <submittedName>
        <fullName evidence="2">DMT family transporter</fullName>
    </submittedName>
</protein>
<feature type="transmembrane region" description="Helical" evidence="1">
    <location>
        <begin position="245"/>
        <end position="263"/>
    </location>
</feature>
<keyword evidence="1" id="KW-1133">Transmembrane helix</keyword>
<keyword evidence="1" id="KW-0472">Membrane</keyword>
<feature type="transmembrane region" description="Helical" evidence="1">
    <location>
        <begin position="304"/>
        <end position="321"/>
    </location>
</feature>
<dbReference type="PANTHER" id="PTHR34821:SF2">
    <property type="entry name" value="INNER MEMBRANE PROTEIN YDCZ"/>
    <property type="match status" value="1"/>
</dbReference>
<dbReference type="Pfam" id="PF04657">
    <property type="entry name" value="DMT_YdcZ"/>
    <property type="match status" value="2"/>
</dbReference>
<feature type="transmembrane region" description="Helical" evidence="1">
    <location>
        <begin position="148"/>
        <end position="170"/>
    </location>
</feature>
<organism evidence="2 3">
    <name type="scientific">Herbiconiux aconitum</name>
    <dbReference type="NCBI Taxonomy" id="2970913"/>
    <lineage>
        <taxon>Bacteria</taxon>
        <taxon>Bacillati</taxon>
        <taxon>Actinomycetota</taxon>
        <taxon>Actinomycetes</taxon>
        <taxon>Micrococcales</taxon>
        <taxon>Microbacteriaceae</taxon>
        <taxon>Herbiconiux</taxon>
    </lineage>
</organism>
<sequence length="343" mass="34931">MSSQPDAHHSRAHLGRLPLGAAVVVAVVCGVLMVTQSRVNGELGGQLGDGFTAAALSFTIGLVIVLIVVAFMPSARRGTRYAFEEVKQHRLPLWTFFAGFGGAVFVLSQGLASAVVGVSLFTVAFIGGQTLSGLVVDRAGLGPGGVRYLTLRRVLGAGIALAVVVWSILSHLEPDIPLWMLVLPVIAGAAVAAQQAANGRVANAAGSAVTSTLFNFIAGATALVIVAAVHALLAGGLPAVFPAEWWLYLGGPIGVVFIFGLATAVRTTGVLLLGLCSVAGQLGGSIVIDLVAPGSGHSVDWTTPIAAVFVVVAVLVVSLPGRRGGRVSRKNAADTAENISLRA</sequence>
<name>A0ABT2GL94_9MICO</name>
<evidence type="ECO:0000313" key="3">
    <source>
        <dbReference type="Proteomes" id="UP001165584"/>
    </source>
</evidence>
<feature type="transmembrane region" description="Helical" evidence="1">
    <location>
        <begin position="51"/>
        <end position="71"/>
    </location>
</feature>
<feature type="transmembrane region" description="Helical" evidence="1">
    <location>
        <begin position="114"/>
        <end position="136"/>
    </location>
</feature>
<evidence type="ECO:0000256" key="1">
    <source>
        <dbReference type="SAM" id="Phobius"/>
    </source>
</evidence>
<proteinExistence type="predicted"/>
<dbReference type="EMBL" id="JANLCM010000001">
    <property type="protein sequence ID" value="MCS5716980.1"/>
    <property type="molecule type" value="Genomic_DNA"/>
</dbReference>
<accession>A0ABT2GL94</accession>
<dbReference type="RefSeq" id="WP_259504780.1">
    <property type="nucleotide sequence ID" value="NZ_JANLCM010000001.1"/>
</dbReference>
<gene>
    <name evidence="2" type="ORF">N1027_02415</name>
</gene>
<feature type="transmembrane region" description="Helical" evidence="1">
    <location>
        <begin position="176"/>
        <end position="193"/>
    </location>
</feature>
<keyword evidence="3" id="KW-1185">Reference proteome</keyword>
<evidence type="ECO:0000313" key="2">
    <source>
        <dbReference type="EMBL" id="MCS5716980.1"/>
    </source>
</evidence>
<keyword evidence="1" id="KW-0812">Transmembrane</keyword>
<dbReference type="Proteomes" id="UP001165584">
    <property type="component" value="Unassembled WGS sequence"/>
</dbReference>
<comment type="caution">
    <text evidence="2">The sequence shown here is derived from an EMBL/GenBank/DDBJ whole genome shotgun (WGS) entry which is preliminary data.</text>
</comment>
<feature type="transmembrane region" description="Helical" evidence="1">
    <location>
        <begin position="21"/>
        <end position="39"/>
    </location>
</feature>
<feature type="transmembrane region" description="Helical" evidence="1">
    <location>
        <begin position="270"/>
        <end position="292"/>
    </location>
</feature>
<dbReference type="InterPro" id="IPR006750">
    <property type="entry name" value="YdcZ"/>
</dbReference>